<dbReference type="Proteomes" id="UP001189429">
    <property type="component" value="Unassembled WGS sequence"/>
</dbReference>
<keyword evidence="2" id="KW-1185">Reference proteome</keyword>
<name>A0ABN9X216_9DINO</name>
<accession>A0ABN9X216</accession>
<evidence type="ECO:0000313" key="2">
    <source>
        <dbReference type="Proteomes" id="UP001189429"/>
    </source>
</evidence>
<comment type="caution">
    <text evidence="1">The sequence shown here is derived from an EMBL/GenBank/DDBJ whole genome shotgun (WGS) entry which is preliminary data.</text>
</comment>
<sequence>MRGQTETALRGFLELCGSSVALNAADPGVAPDGPLHPVKPYLVDNSTLQATTKGLGYRLSTQLNDKDDGDEHAEWGTIVTGTDQGQGWLKVGPRYLPFSLGGKSVLISQTFDLGD</sequence>
<gene>
    <name evidence="1" type="ORF">PCOR1329_LOCUS71538</name>
</gene>
<evidence type="ECO:0000313" key="1">
    <source>
        <dbReference type="EMBL" id="CAK0891671.1"/>
    </source>
</evidence>
<organism evidence="1 2">
    <name type="scientific">Prorocentrum cordatum</name>
    <dbReference type="NCBI Taxonomy" id="2364126"/>
    <lineage>
        <taxon>Eukaryota</taxon>
        <taxon>Sar</taxon>
        <taxon>Alveolata</taxon>
        <taxon>Dinophyceae</taxon>
        <taxon>Prorocentrales</taxon>
        <taxon>Prorocentraceae</taxon>
        <taxon>Prorocentrum</taxon>
    </lineage>
</organism>
<dbReference type="EMBL" id="CAUYUJ010019504">
    <property type="protein sequence ID" value="CAK0891671.1"/>
    <property type="molecule type" value="Genomic_DNA"/>
</dbReference>
<proteinExistence type="predicted"/>
<reference evidence="1" key="1">
    <citation type="submission" date="2023-10" db="EMBL/GenBank/DDBJ databases">
        <authorList>
            <person name="Chen Y."/>
            <person name="Shah S."/>
            <person name="Dougan E. K."/>
            <person name="Thang M."/>
            <person name="Chan C."/>
        </authorList>
    </citation>
    <scope>NUCLEOTIDE SEQUENCE [LARGE SCALE GENOMIC DNA]</scope>
</reference>
<protein>
    <submittedName>
        <fullName evidence="1">Uncharacterized protein</fullName>
    </submittedName>
</protein>